<gene>
    <name evidence="2" type="ORF">AVDCRST_MAG43-1892</name>
</gene>
<name>A0A6J4UUD7_9BACT</name>
<proteinExistence type="predicted"/>
<protein>
    <submittedName>
        <fullName evidence="2">Uncharacterized protein</fullName>
    </submittedName>
</protein>
<dbReference type="AlphaFoldDB" id="A0A6J4UUD7"/>
<keyword evidence="1" id="KW-0472">Membrane</keyword>
<feature type="transmembrane region" description="Helical" evidence="1">
    <location>
        <begin position="93"/>
        <end position="111"/>
    </location>
</feature>
<evidence type="ECO:0000313" key="2">
    <source>
        <dbReference type="EMBL" id="CAA9560139.1"/>
    </source>
</evidence>
<keyword evidence="1" id="KW-0812">Transmembrane</keyword>
<dbReference type="EMBL" id="CADCWI010000092">
    <property type="protein sequence ID" value="CAA9560139.1"/>
    <property type="molecule type" value="Genomic_DNA"/>
</dbReference>
<sequence length="151" mass="17759">MRNPFDWDYLTSTPVAGEIFGPFSALFLLLFAAGFIAAAYLYYRPWTRPVGTYFRRKTVRKASTIALWVFGTGLFFFLIRLLQINPFTFGQRIWIYLCFLAFLGMASLFAARFRQAREERLNVLRAQANDRRRAPLVKPVRRPVRRRTHAR</sequence>
<feature type="transmembrane region" description="Helical" evidence="1">
    <location>
        <begin position="20"/>
        <end position="43"/>
    </location>
</feature>
<keyword evidence="1" id="KW-1133">Transmembrane helix</keyword>
<reference evidence="2" key="1">
    <citation type="submission" date="2020-02" db="EMBL/GenBank/DDBJ databases">
        <authorList>
            <person name="Meier V. D."/>
        </authorList>
    </citation>
    <scope>NUCLEOTIDE SEQUENCE</scope>
    <source>
        <strain evidence="2">AVDCRST_MAG43</strain>
    </source>
</reference>
<organism evidence="2">
    <name type="scientific">uncultured Thermomicrobiales bacterium</name>
    <dbReference type="NCBI Taxonomy" id="1645740"/>
    <lineage>
        <taxon>Bacteria</taxon>
        <taxon>Pseudomonadati</taxon>
        <taxon>Thermomicrobiota</taxon>
        <taxon>Thermomicrobia</taxon>
        <taxon>Thermomicrobiales</taxon>
        <taxon>environmental samples</taxon>
    </lineage>
</organism>
<feature type="transmembrane region" description="Helical" evidence="1">
    <location>
        <begin position="64"/>
        <end position="81"/>
    </location>
</feature>
<evidence type="ECO:0000256" key="1">
    <source>
        <dbReference type="SAM" id="Phobius"/>
    </source>
</evidence>
<accession>A0A6J4UUD7</accession>